<accession>A0ABY1B9P5</accession>
<comment type="caution">
    <text evidence="2">The sequence shown here is derived from an EMBL/GenBank/DDBJ whole genome shotgun (WGS) entry which is preliminary data.</text>
</comment>
<keyword evidence="1" id="KW-0812">Transmembrane</keyword>
<keyword evidence="1" id="KW-0472">Membrane</keyword>
<dbReference type="RefSeq" id="WP_069518124.1">
    <property type="nucleotide sequence ID" value="NZ_FOFP01000005.1"/>
</dbReference>
<keyword evidence="3" id="KW-1185">Reference proteome</keyword>
<feature type="transmembrane region" description="Helical" evidence="1">
    <location>
        <begin position="33"/>
        <end position="53"/>
    </location>
</feature>
<dbReference type="Proteomes" id="UP000198512">
    <property type="component" value="Unassembled WGS sequence"/>
</dbReference>
<evidence type="ECO:0000256" key="1">
    <source>
        <dbReference type="SAM" id="Phobius"/>
    </source>
</evidence>
<keyword evidence="1" id="KW-1133">Transmembrane helix</keyword>
<protein>
    <submittedName>
        <fullName evidence="2">Uncharacterized protein</fullName>
    </submittedName>
</protein>
<proteinExistence type="predicted"/>
<evidence type="ECO:0000313" key="3">
    <source>
        <dbReference type="Proteomes" id="UP000198512"/>
    </source>
</evidence>
<sequence>MYRPSLHLLNARALIAATCLIGLLWLANRSHSPAEVLGLFAFSAFVSLGFLLFGQQRFAQPGGNTAEEDETLA</sequence>
<gene>
    <name evidence="2" type="ORF">SAMN05216600_1055</name>
</gene>
<name>A0ABY1B9P5_9PSED</name>
<dbReference type="EMBL" id="FOFP01000005">
    <property type="protein sequence ID" value="SEQ31259.1"/>
    <property type="molecule type" value="Genomic_DNA"/>
</dbReference>
<feature type="transmembrane region" description="Helical" evidence="1">
    <location>
        <begin position="9"/>
        <end position="27"/>
    </location>
</feature>
<evidence type="ECO:0000313" key="2">
    <source>
        <dbReference type="EMBL" id="SEQ31259.1"/>
    </source>
</evidence>
<organism evidence="2 3">
    <name type="scientific">Pseudomonas cuatrocienegasensis</name>
    <dbReference type="NCBI Taxonomy" id="543360"/>
    <lineage>
        <taxon>Bacteria</taxon>
        <taxon>Pseudomonadati</taxon>
        <taxon>Pseudomonadota</taxon>
        <taxon>Gammaproteobacteria</taxon>
        <taxon>Pseudomonadales</taxon>
        <taxon>Pseudomonadaceae</taxon>
        <taxon>Pseudomonas</taxon>
    </lineage>
</organism>
<reference evidence="2 3" key="1">
    <citation type="submission" date="2016-10" db="EMBL/GenBank/DDBJ databases">
        <authorList>
            <person name="Varghese N."/>
            <person name="Submissions S."/>
        </authorList>
    </citation>
    <scope>NUCLEOTIDE SEQUENCE [LARGE SCALE GENOMIC DNA]</scope>
    <source>
        <strain evidence="2 3">CIP 109853</strain>
    </source>
</reference>